<dbReference type="Pfam" id="PF23572">
    <property type="entry name" value="GH3_C"/>
    <property type="match status" value="1"/>
</dbReference>
<dbReference type="AlphaFoldDB" id="A0A5K0ZUY2"/>
<name>A0A5K0ZUY2_9MAGN</name>
<dbReference type="GO" id="GO:0005737">
    <property type="term" value="C:cytoplasm"/>
    <property type="evidence" value="ECO:0007669"/>
    <property type="project" value="TreeGrafter"/>
</dbReference>
<evidence type="ECO:0000313" key="2">
    <source>
        <dbReference type="EMBL" id="VVV93459.1"/>
    </source>
</evidence>
<dbReference type="EMBL" id="LR721780">
    <property type="protein sequence ID" value="VVV93459.1"/>
    <property type="molecule type" value="Genomic_DNA"/>
</dbReference>
<feature type="domain" description="GH3 C-terminal" evidence="1">
    <location>
        <begin position="5"/>
        <end position="109"/>
    </location>
</feature>
<accession>A0A5K0ZUY2</accession>
<dbReference type="InterPro" id="IPR004993">
    <property type="entry name" value="GH3"/>
</dbReference>
<organism evidence="2">
    <name type="scientific">Nymphaea colorata</name>
    <name type="common">pocket water lily</name>
    <dbReference type="NCBI Taxonomy" id="210225"/>
    <lineage>
        <taxon>Eukaryota</taxon>
        <taxon>Viridiplantae</taxon>
        <taxon>Streptophyta</taxon>
        <taxon>Embryophyta</taxon>
        <taxon>Tracheophyta</taxon>
        <taxon>Spermatophyta</taxon>
        <taxon>Magnoliopsida</taxon>
        <taxon>Nymphaeales</taxon>
        <taxon>Nymphaeaceae</taxon>
        <taxon>Nymphaea</taxon>
    </lineage>
</organism>
<dbReference type="InterPro" id="IPR055378">
    <property type="entry name" value="GH3_C"/>
</dbReference>
<dbReference type="Gramene" id="NC2G0007820.1">
    <property type="protein sequence ID" value="NC2G0007820.1:cds"/>
    <property type="gene ID" value="NC2G0007820"/>
</dbReference>
<dbReference type="GO" id="GO:0016881">
    <property type="term" value="F:acid-amino acid ligase activity"/>
    <property type="evidence" value="ECO:0007669"/>
    <property type="project" value="TreeGrafter"/>
</dbReference>
<evidence type="ECO:0000259" key="1">
    <source>
        <dbReference type="Pfam" id="PF23572"/>
    </source>
</evidence>
<protein>
    <recommendedName>
        <fullName evidence="1">GH3 C-terminal domain-containing protein</fullName>
    </recommendedName>
</protein>
<proteinExistence type="predicted"/>
<dbReference type="PANTHER" id="PTHR31901">
    <property type="entry name" value="GH3 DOMAIN-CONTAINING PROTEIN"/>
    <property type="match status" value="1"/>
</dbReference>
<reference evidence="2" key="1">
    <citation type="submission" date="2019-09" db="EMBL/GenBank/DDBJ databases">
        <authorList>
            <person name="Zhang L."/>
        </authorList>
    </citation>
    <scope>NUCLEOTIDE SEQUENCE</scope>
</reference>
<gene>
    <name evidence="2" type="ORF">NYM_LOCUS12045</name>
</gene>
<sequence length="138" mass="15758">MKDNHTRIPEYTSYADTRTIPGHYIVFFELALDKGPDPVPVLEGVMEECCLAMVERLNSVYRQGRVCDQSIGPLKIRVVQRGTFEELMEFAISRGGSINQYKAPRCVTFAPILELLDSRVVSLHFSPALIYWSPTRRH</sequence>
<dbReference type="PANTHER" id="PTHR31901:SF96">
    <property type="entry name" value="INDOLE-3-ACETIC ACID-AMIDO SYNTHETASE GH3.1-RELATED"/>
    <property type="match status" value="1"/>
</dbReference>